<dbReference type="SUPFAM" id="SSF46689">
    <property type="entry name" value="Homeodomain-like"/>
    <property type="match status" value="2"/>
</dbReference>
<keyword evidence="6" id="KW-1185">Reference proteome</keyword>
<dbReference type="InterPro" id="IPR018060">
    <property type="entry name" value="HTH_AraC"/>
</dbReference>
<dbReference type="Gene3D" id="1.10.10.60">
    <property type="entry name" value="Homeodomain-like"/>
    <property type="match status" value="1"/>
</dbReference>
<keyword evidence="2" id="KW-0238">DNA-binding</keyword>
<keyword evidence="3" id="KW-0804">Transcription</keyword>
<dbReference type="EMBL" id="RDQL01000002">
    <property type="protein sequence ID" value="RMX02088.1"/>
    <property type="molecule type" value="Genomic_DNA"/>
</dbReference>
<accession>A0A3M6QG79</accession>
<feature type="domain" description="HTH araC/xylS-type" evidence="4">
    <location>
        <begin position="234"/>
        <end position="325"/>
    </location>
</feature>
<evidence type="ECO:0000313" key="5">
    <source>
        <dbReference type="EMBL" id="RMX02088.1"/>
    </source>
</evidence>
<reference evidence="5 6" key="1">
    <citation type="submission" date="2018-10" db="EMBL/GenBank/DDBJ databases">
        <title>Comamonadaceae CDC group NO-1 genome sequencing and assembly.</title>
        <authorList>
            <person name="Bernier A.-M."/>
            <person name="Bernard K."/>
        </authorList>
    </citation>
    <scope>NUCLEOTIDE SEQUENCE [LARGE SCALE GENOMIC DNA]</scope>
    <source>
        <strain evidence="5 6">NML161473</strain>
    </source>
</reference>
<evidence type="ECO:0000256" key="1">
    <source>
        <dbReference type="ARBA" id="ARBA00023015"/>
    </source>
</evidence>
<evidence type="ECO:0000256" key="2">
    <source>
        <dbReference type="ARBA" id="ARBA00023125"/>
    </source>
</evidence>
<dbReference type="PROSITE" id="PS01124">
    <property type="entry name" value="HTH_ARAC_FAMILY_2"/>
    <property type="match status" value="1"/>
</dbReference>
<evidence type="ECO:0000256" key="3">
    <source>
        <dbReference type="ARBA" id="ARBA00023163"/>
    </source>
</evidence>
<dbReference type="AlphaFoldDB" id="A0A3M6QG79"/>
<comment type="caution">
    <text evidence="5">The sequence shown here is derived from an EMBL/GenBank/DDBJ whole genome shotgun (WGS) entry which is preliminary data.</text>
</comment>
<dbReference type="InterPro" id="IPR018062">
    <property type="entry name" value="HTH_AraC-typ_CS"/>
</dbReference>
<dbReference type="SMART" id="SM00342">
    <property type="entry name" value="HTH_ARAC"/>
    <property type="match status" value="1"/>
</dbReference>
<sequence>MHDMHDHLRAHRQAIELLARQGRLDIQRGPGYQINRLCEPFGAGFSDFYDFGRIALGRGCFALRQSLTLTQKPQDVAHLCGINIVIRGRYQIAFAEPAIEAEGAPGQVWLRRGRFGHIGTELGAGQRFAMLSLDFSPELLARFAQTEAPSPVLAFFRDERPGPAQVRPLHPAPARLLGRAAQLLDLPAARDAIDLLELEGAALSLLGLLLRSGDGQAAGQAPLAWRTETDRAIDAALHILEQECAQKITIAQLARRVGLNECDLKRAFRQRTGKTIAVWLRERRMALALALLEEGCTLAQAAVRSGYGSPRYFVQVFQRHFGYSPVPAAGPEK</sequence>
<dbReference type="RefSeq" id="WP_122253362.1">
    <property type="nucleotide sequence ID" value="NZ_RDQL01000002.1"/>
</dbReference>
<organism evidence="5 6">
    <name type="scientific">Allofranklinella schreckenbergeri</name>
    <dbReference type="NCBI Taxonomy" id="1076744"/>
    <lineage>
        <taxon>Bacteria</taxon>
        <taxon>Pseudomonadati</taxon>
        <taxon>Pseudomonadota</taxon>
        <taxon>Betaproteobacteria</taxon>
        <taxon>Burkholderiales</taxon>
        <taxon>Comamonadaceae</taxon>
        <taxon>Allofranklinella</taxon>
    </lineage>
</organism>
<dbReference type="PANTHER" id="PTHR47893:SF1">
    <property type="entry name" value="REGULATORY PROTEIN PCHR"/>
    <property type="match status" value="1"/>
</dbReference>
<evidence type="ECO:0000259" key="4">
    <source>
        <dbReference type="PROSITE" id="PS01124"/>
    </source>
</evidence>
<keyword evidence="1" id="KW-0805">Transcription regulation</keyword>
<proteinExistence type="predicted"/>
<gene>
    <name evidence="5" type="ORF">EBQ25_02340</name>
</gene>
<dbReference type="InterPro" id="IPR009057">
    <property type="entry name" value="Homeodomain-like_sf"/>
</dbReference>
<evidence type="ECO:0000313" key="6">
    <source>
        <dbReference type="Proteomes" id="UP000267035"/>
    </source>
</evidence>
<dbReference type="GO" id="GO:0003700">
    <property type="term" value="F:DNA-binding transcription factor activity"/>
    <property type="evidence" value="ECO:0007669"/>
    <property type="project" value="InterPro"/>
</dbReference>
<dbReference type="PROSITE" id="PS00041">
    <property type="entry name" value="HTH_ARAC_FAMILY_1"/>
    <property type="match status" value="1"/>
</dbReference>
<dbReference type="InterPro" id="IPR053142">
    <property type="entry name" value="PchR_regulatory_protein"/>
</dbReference>
<dbReference type="Proteomes" id="UP000267035">
    <property type="component" value="Unassembled WGS sequence"/>
</dbReference>
<name>A0A3M6QG79_9BURK</name>
<dbReference type="PANTHER" id="PTHR47893">
    <property type="entry name" value="REGULATORY PROTEIN PCHR"/>
    <property type="match status" value="1"/>
</dbReference>
<protein>
    <submittedName>
        <fullName evidence="5">AraC family transcriptional regulator</fullName>
    </submittedName>
</protein>
<dbReference type="GO" id="GO:0043565">
    <property type="term" value="F:sequence-specific DNA binding"/>
    <property type="evidence" value="ECO:0007669"/>
    <property type="project" value="InterPro"/>
</dbReference>
<dbReference type="Pfam" id="PF12833">
    <property type="entry name" value="HTH_18"/>
    <property type="match status" value="1"/>
</dbReference>